<dbReference type="EMBL" id="PFHR01000188">
    <property type="protein sequence ID" value="PIW96702.1"/>
    <property type="molecule type" value="Genomic_DNA"/>
</dbReference>
<protein>
    <submittedName>
        <fullName evidence="2">Uncharacterized protein</fullName>
    </submittedName>
</protein>
<dbReference type="AlphaFoldDB" id="A0A2M7IMX5"/>
<reference evidence="3" key="1">
    <citation type="submission" date="2017-09" db="EMBL/GenBank/DDBJ databases">
        <title>Depth-based differentiation of microbial function through sediment-hosted aquifers and enrichment of novel symbionts in the deep terrestrial subsurface.</title>
        <authorList>
            <person name="Probst A.J."/>
            <person name="Ladd B."/>
            <person name="Jarett J.K."/>
            <person name="Geller-Mcgrath D.E."/>
            <person name="Sieber C.M.K."/>
            <person name="Emerson J.B."/>
            <person name="Anantharaman K."/>
            <person name="Thomas B.C."/>
            <person name="Malmstrom R."/>
            <person name="Stieglmeier M."/>
            <person name="Klingl A."/>
            <person name="Woyke T."/>
            <person name="Ryan C.M."/>
            <person name="Banfield J.F."/>
        </authorList>
    </citation>
    <scope>NUCLEOTIDE SEQUENCE [LARGE SCALE GENOMIC DNA]</scope>
</reference>
<feature type="coiled-coil region" evidence="1">
    <location>
        <begin position="52"/>
        <end position="103"/>
    </location>
</feature>
<organism evidence="2 3">
    <name type="scientific">Candidatus Kaiserbacteria bacterium CG_4_8_14_3_um_filter_38_9</name>
    <dbReference type="NCBI Taxonomy" id="1974599"/>
    <lineage>
        <taxon>Bacteria</taxon>
        <taxon>Candidatus Kaiseribacteriota</taxon>
    </lineage>
</organism>
<evidence type="ECO:0000256" key="1">
    <source>
        <dbReference type="SAM" id="Coils"/>
    </source>
</evidence>
<comment type="caution">
    <text evidence="2">The sequence shown here is derived from an EMBL/GenBank/DDBJ whole genome shotgun (WGS) entry which is preliminary data.</text>
</comment>
<dbReference type="Proteomes" id="UP000230837">
    <property type="component" value="Unassembled WGS sequence"/>
</dbReference>
<keyword evidence="1" id="KW-0175">Coiled coil</keyword>
<name>A0A2M7IMX5_9BACT</name>
<proteinExistence type="predicted"/>
<sequence>MHKTLERQLIRQFGSLANVPSECAPLIAIVAKTYSDYDAEYKLIERSLEISSAELTESNNSLRRENIEANDRAEKLAALNDMMIDREIKMVELKQEIKRLEARIQKNSY</sequence>
<evidence type="ECO:0000313" key="3">
    <source>
        <dbReference type="Proteomes" id="UP000230837"/>
    </source>
</evidence>
<accession>A0A2M7IMX5</accession>
<evidence type="ECO:0000313" key="2">
    <source>
        <dbReference type="EMBL" id="PIW96702.1"/>
    </source>
</evidence>
<gene>
    <name evidence="2" type="ORF">COZ82_03600</name>
</gene>